<name>A0ABP1BU41_9BRYO</name>
<dbReference type="EMBL" id="OZ023708">
    <property type="protein sequence ID" value="CAK9879856.1"/>
    <property type="molecule type" value="Genomic_DNA"/>
</dbReference>
<proteinExistence type="inferred from homology"/>
<evidence type="ECO:0000256" key="6">
    <source>
        <dbReference type="ARBA" id="ARBA00022968"/>
    </source>
</evidence>
<evidence type="ECO:0000256" key="8">
    <source>
        <dbReference type="ARBA" id="ARBA00023034"/>
    </source>
</evidence>
<dbReference type="PANTHER" id="PTHR46779">
    <property type="entry name" value="BETA-1,6-GALACTOSYLTRANSFERASE GALT29A"/>
    <property type="match status" value="1"/>
</dbReference>
<dbReference type="InterPro" id="IPR001675">
    <property type="entry name" value="Glyco_trans_29"/>
</dbReference>
<keyword evidence="6" id="KW-0735">Signal-anchor</keyword>
<evidence type="ECO:0000256" key="9">
    <source>
        <dbReference type="ARBA" id="ARBA00023136"/>
    </source>
</evidence>
<evidence type="ECO:0000256" key="1">
    <source>
        <dbReference type="ARBA" id="ARBA00004323"/>
    </source>
</evidence>
<evidence type="ECO:0000313" key="12">
    <source>
        <dbReference type="Proteomes" id="UP001497522"/>
    </source>
</evidence>
<keyword evidence="10" id="KW-0325">Glycoprotein</keyword>
<keyword evidence="7" id="KW-1133">Transmembrane helix</keyword>
<evidence type="ECO:0008006" key="13">
    <source>
        <dbReference type="Google" id="ProtNLM"/>
    </source>
</evidence>
<organism evidence="11 12">
    <name type="scientific">Sphagnum jensenii</name>
    <dbReference type="NCBI Taxonomy" id="128206"/>
    <lineage>
        <taxon>Eukaryota</taxon>
        <taxon>Viridiplantae</taxon>
        <taxon>Streptophyta</taxon>
        <taxon>Embryophyta</taxon>
        <taxon>Bryophyta</taxon>
        <taxon>Sphagnophytina</taxon>
        <taxon>Sphagnopsida</taxon>
        <taxon>Sphagnales</taxon>
        <taxon>Sphagnaceae</taxon>
        <taxon>Sphagnum</taxon>
    </lineage>
</organism>
<sequence>MGLGGRAKELLPPSPPPTFSCVMSLRVRVLALTVLTSITVLSIFWSRLQVSQVSFPAIEWTIGSNSLSRGVCSLESSSRSSRLNETLFQVAAIDPPDALMRKQVGEILDARISNGYFRRAHVSAVRDPDRLLLAQISTPKHIPFWPLFKTMVREWTDKKRFDPQEAMHSLVTEIKDPIVRHYNNRELPPENSSNSLNQTQEKKSKYRKCAVVGNSGILLKQSYGSFIDSHDMVMRLNNAQISGYEKFVGSKTTISFVNSNIFHRCSRRADCFCHPYGMKVPIVLYICQVIHIMDVAVCQKPERAPLLVTDPRFDVLLARLVKWYSVKEFMEKTGQSLDRWHAVHDGESFHYSSGMQAVMLALGICEEVDLFGFGKSDMSPHHYHTRQKQELGLHDYEAEYRIYEDLSQRCAKSMPFLNQTGFEIPPLHIFL</sequence>
<evidence type="ECO:0000313" key="11">
    <source>
        <dbReference type="EMBL" id="CAK9879856.1"/>
    </source>
</evidence>
<evidence type="ECO:0000256" key="5">
    <source>
        <dbReference type="ARBA" id="ARBA00022692"/>
    </source>
</evidence>
<dbReference type="PANTHER" id="PTHR46779:SF1">
    <property type="entry name" value="BETA-1,6-GALACTOSYLTRANSFERASE GALT29A"/>
    <property type="match status" value="1"/>
</dbReference>
<dbReference type="Gene3D" id="3.90.1480.20">
    <property type="entry name" value="Glycosyl transferase family 29"/>
    <property type="match status" value="1"/>
</dbReference>
<keyword evidence="9" id="KW-0472">Membrane</keyword>
<keyword evidence="8" id="KW-0333">Golgi apparatus</keyword>
<comment type="subcellular location">
    <subcellularLocation>
        <location evidence="1">Golgi apparatus membrane</location>
        <topology evidence="1">Single-pass type II membrane protein</topology>
    </subcellularLocation>
</comment>
<reference evidence="11" key="1">
    <citation type="submission" date="2024-03" db="EMBL/GenBank/DDBJ databases">
        <authorList>
            <consortium name="ELIXIR-Norway"/>
            <consortium name="Elixir Norway"/>
        </authorList>
    </citation>
    <scope>NUCLEOTIDE SEQUENCE</scope>
</reference>
<accession>A0ABP1BU41</accession>
<dbReference type="CDD" id="cd19952">
    <property type="entry name" value="GT29"/>
    <property type="match status" value="1"/>
</dbReference>
<evidence type="ECO:0000256" key="2">
    <source>
        <dbReference type="ARBA" id="ARBA00006003"/>
    </source>
</evidence>
<dbReference type="InterPro" id="IPR038578">
    <property type="entry name" value="GT29-like_sf"/>
</dbReference>
<dbReference type="Proteomes" id="UP001497522">
    <property type="component" value="Chromosome 7"/>
</dbReference>
<keyword evidence="4" id="KW-0808">Transferase</keyword>
<keyword evidence="3" id="KW-0328">Glycosyltransferase</keyword>
<protein>
    <recommendedName>
        <fullName evidence="13">Sialyltransferase-like protein</fullName>
    </recommendedName>
</protein>
<comment type="similarity">
    <text evidence="2">Belongs to the glycosyltransferase 29 family.</text>
</comment>
<gene>
    <name evidence="11" type="ORF">CSSPJE1EN2_LOCUS21345</name>
</gene>
<keyword evidence="5" id="KW-0812">Transmembrane</keyword>
<evidence type="ECO:0000256" key="4">
    <source>
        <dbReference type="ARBA" id="ARBA00022679"/>
    </source>
</evidence>
<dbReference type="Pfam" id="PF00777">
    <property type="entry name" value="Glyco_transf_29"/>
    <property type="match status" value="1"/>
</dbReference>
<keyword evidence="12" id="KW-1185">Reference proteome</keyword>
<evidence type="ECO:0000256" key="3">
    <source>
        <dbReference type="ARBA" id="ARBA00022676"/>
    </source>
</evidence>
<evidence type="ECO:0000256" key="10">
    <source>
        <dbReference type="ARBA" id="ARBA00023180"/>
    </source>
</evidence>
<evidence type="ECO:0000256" key="7">
    <source>
        <dbReference type="ARBA" id="ARBA00022989"/>
    </source>
</evidence>